<feature type="domain" description="BED-type" evidence="7">
    <location>
        <begin position="16"/>
        <end position="78"/>
    </location>
</feature>
<organism evidence="8 9">
    <name type="scientific">Gadus morhua</name>
    <name type="common">Atlantic cod</name>
    <dbReference type="NCBI Taxonomy" id="8049"/>
    <lineage>
        <taxon>Eukaryota</taxon>
        <taxon>Metazoa</taxon>
        <taxon>Chordata</taxon>
        <taxon>Craniata</taxon>
        <taxon>Vertebrata</taxon>
        <taxon>Euteleostomi</taxon>
        <taxon>Actinopterygii</taxon>
        <taxon>Neopterygii</taxon>
        <taxon>Teleostei</taxon>
        <taxon>Neoteleostei</taxon>
        <taxon>Acanthomorphata</taxon>
        <taxon>Zeiogadaria</taxon>
        <taxon>Gadariae</taxon>
        <taxon>Gadiformes</taxon>
        <taxon>Gadoidei</taxon>
        <taxon>Gadidae</taxon>
        <taxon>Gadus</taxon>
    </lineage>
</organism>
<dbReference type="SUPFAM" id="SSF53098">
    <property type="entry name" value="Ribonuclease H-like"/>
    <property type="match status" value="1"/>
</dbReference>
<evidence type="ECO:0000256" key="1">
    <source>
        <dbReference type="ARBA" id="ARBA00022723"/>
    </source>
</evidence>
<dbReference type="Pfam" id="PF10683">
    <property type="entry name" value="DBD_Tnp_Hermes"/>
    <property type="match status" value="1"/>
</dbReference>
<dbReference type="AlphaFoldDB" id="A0A8C5A2J9"/>
<keyword evidence="9" id="KW-1185">Reference proteome</keyword>
<dbReference type="Proteomes" id="UP000694546">
    <property type="component" value="Chromosome 2"/>
</dbReference>
<dbReference type="PANTHER" id="PTHR46481">
    <property type="entry name" value="ZINC FINGER BED DOMAIN-CONTAINING PROTEIN 4"/>
    <property type="match status" value="1"/>
</dbReference>
<dbReference type="Pfam" id="PF02892">
    <property type="entry name" value="zf-BED"/>
    <property type="match status" value="1"/>
</dbReference>
<dbReference type="Ensembl" id="ENSGMOT00000058509.1">
    <property type="protein sequence ID" value="ENSGMOP00000025561.1"/>
    <property type="gene ID" value="ENSGMOG00000025703.1"/>
</dbReference>
<dbReference type="PROSITE" id="PS50808">
    <property type="entry name" value="ZF_BED"/>
    <property type="match status" value="1"/>
</dbReference>
<dbReference type="GO" id="GO:0003677">
    <property type="term" value="F:DNA binding"/>
    <property type="evidence" value="ECO:0007669"/>
    <property type="project" value="InterPro"/>
</dbReference>
<dbReference type="SUPFAM" id="SSF140996">
    <property type="entry name" value="Hermes dimerisation domain"/>
    <property type="match status" value="1"/>
</dbReference>
<keyword evidence="3" id="KW-0862">Zinc</keyword>
<evidence type="ECO:0000256" key="2">
    <source>
        <dbReference type="ARBA" id="ARBA00022771"/>
    </source>
</evidence>
<dbReference type="InterPro" id="IPR052035">
    <property type="entry name" value="ZnF_BED_domain_contain"/>
</dbReference>
<evidence type="ECO:0000313" key="9">
    <source>
        <dbReference type="Proteomes" id="UP000694546"/>
    </source>
</evidence>
<evidence type="ECO:0000259" key="7">
    <source>
        <dbReference type="PROSITE" id="PS50808"/>
    </source>
</evidence>
<keyword evidence="2 6" id="KW-0863">Zinc-finger</keyword>
<dbReference type="InterPro" id="IPR018473">
    <property type="entry name" value="Hermes_transposase_DNA-db"/>
</dbReference>
<dbReference type="InterPro" id="IPR012337">
    <property type="entry name" value="RNaseH-like_sf"/>
</dbReference>
<keyword evidence="5" id="KW-0804">Transcription</keyword>
<dbReference type="SMART" id="SM00614">
    <property type="entry name" value="ZnF_BED"/>
    <property type="match status" value="1"/>
</dbReference>
<protein>
    <recommendedName>
        <fullName evidence="7">BED-type domain-containing protein</fullName>
    </recommendedName>
</protein>
<dbReference type="Gene3D" id="1.10.10.1070">
    <property type="entry name" value="Zinc finger, BED domain-containing"/>
    <property type="match status" value="1"/>
</dbReference>
<dbReference type="GeneTree" id="ENSGT00940000158431"/>
<keyword evidence="4" id="KW-0805">Transcription regulation</keyword>
<keyword evidence="1" id="KW-0479">Metal-binding</keyword>
<dbReference type="SUPFAM" id="SSF57667">
    <property type="entry name" value="beta-beta-alpha zinc fingers"/>
    <property type="match status" value="1"/>
</dbReference>
<accession>A0A8C5A2J9</accession>
<dbReference type="InterPro" id="IPR036236">
    <property type="entry name" value="Znf_C2H2_sf"/>
</dbReference>
<evidence type="ECO:0000256" key="5">
    <source>
        <dbReference type="ARBA" id="ARBA00023163"/>
    </source>
</evidence>
<proteinExistence type="predicted"/>
<dbReference type="PANTHER" id="PTHR46481:SF4">
    <property type="entry name" value="ZINC FINGER BED DOMAIN-CONTAINING PROTEIN 4"/>
    <property type="match status" value="1"/>
</dbReference>
<evidence type="ECO:0000256" key="6">
    <source>
        <dbReference type="PROSITE-ProRule" id="PRU00027"/>
    </source>
</evidence>
<dbReference type="OMA" id="THINEKW"/>
<reference evidence="8" key="2">
    <citation type="submission" date="2025-09" db="UniProtKB">
        <authorList>
            <consortium name="Ensembl"/>
        </authorList>
    </citation>
    <scope>IDENTIFICATION</scope>
</reference>
<name>A0A8C5A2J9_GADMO</name>
<sequence>MASGKGQELEDAPAAHYRTAVWEHFAFRVTYDDGGKKIVDKSATVCKHCATRVVYVNSNTSNMSAHLRRHHPSEKIGSARGKGAEAKGQLLLPAAFKQAYGDESDRAKCITKGVAYFIAKDMQPYSVVEGAGFRHMIKALEPRYKIPSRKHFSNTVIPALYEETRQEIVKELSDTASVALTSDGWTSRATENFLTVTVHYITSEWEMKSSVLQTRPLYESHTSEHLSEALTEAVTEWKLQRGSSTIPVTTDNAKNMVNAVNATAGLGPQIGCFAHTVNLAAKNAVSINQVSRLLGKMRKVVAFFHRSTTATHALKTKQEMLQLPVHKLIHDVPTRWNTTYDMLERYLEQQASIYSALMDKDVRKSVKDIAVLTDSEVKLAEDLTKIPKPLKNVTTLMSTETSPSVSMIIPLQKMILKSMTPSEEDSATIKDAKAAITKNLKDRYGDPDLQDYLHRSTALDPRFKSLPYTWKKTLFRKSTVFSPERSWKLKSRYCFLFCN</sequence>
<reference evidence="8" key="1">
    <citation type="submission" date="2025-08" db="UniProtKB">
        <authorList>
            <consortium name="Ensembl"/>
        </authorList>
    </citation>
    <scope>IDENTIFICATION</scope>
</reference>
<dbReference type="GO" id="GO:0008270">
    <property type="term" value="F:zinc ion binding"/>
    <property type="evidence" value="ECO:0007669"/>
    <property type="project" value="UniProtKB-KW"/>
</dbReference>
<evidence type="ECO:0000256" key="4">
    <source>
        <dbReference type="ARBA" id="ARBA00023015"/>
    </source>
</evidence>
<evidence type="ECO:0000313" key="8">
    <source>
        <dbReference type="Ensembl" id="ENSGMOP00000025561.1"/>
    </source>
</evidence>
<evidence type="ECO:0000256" key="3">
    <source>
        <dbReference type="ARBA" id="ARBA00022833"/>
    </source>
</evidence>
<dbReference type="InterPro" id="IPR003656">
    <property type="entry name" value="Znf_BED"/>
</dbReference>